<keyword evidence="6" id="KW-0067">ATP-binding</keyword>
<evidence type="ECO:0000256" key="3">
    <source>
        <dbReference type="ARBA" id="ARBA00022771"/>
    </source>
</evidence>
<dbReference type="GO" id="GO:0005524">
    <property type="term" value="F:ATP binding"/>
    <property type="evidence" value="ECO:0007669"/>
    <property type="project" value="InterPro"/>
</dbReference>
<dbReference type="InterPro" id="IPR059033">
    <property type="entry name" value="C144_05_dom"/>
</dbReference>
<dbReference type="GO" id="GO:0000209">
    <property type="term" value="P:protein polyubiquitination"/>
    <property type="evidence" value="ECO:0007669"/>
    <property type="project" value="TreeGrafter"/>
</dbReference>
<dbReference type="EMBL" id="JAWIZZ010000047">
    <property type="protein sequence ID" value="KAK5779321.1"/>
    <property type="molecule type" value="Genomic_DNA"/>
</dbReference>
<proteinExistence type="predicted"/>
<evidence type="ECO:0000256" key="2">
    <source>
        <dbReference type="ARBA" id="ARBA00022741"/>
    </source>
</evidence>
<gene>
    <name evidence="12" type="ORF">RI543_003211</name>
</gene>
<name>A0AAN8A7X6_9SACH</name>
<protein>
    <recommendedName>
        <fullName evidence="14">RING-type domain-containing protein</fullName>
    </recommendedName>
</protein>
<dbReference type="InterPro" id="IPR001841">
    <property type="entry name" value="Znf_RING"/>
</dbReference>
<keyword evidence="4" id="KW-0378">Hydrolase</keyword>
<dbReference type="InterPro" id="IPR038718">
    <property type="entry name" value="SNF2-like_sf"/>
</dbReference>
<feature type="compositionally biased region" description="Basic and acidic residues" evidence="8">
    <location>
        <begin position="745"/>
        <end position="758"/>
    </location>
</feature>
<accession>A0AAN8A7X6</accession>
<evidence type="ECO:0000259" key="9">
    <source>
        <dbReference type="PROSITE" id="PS50089"/>
    </source>
</evidence>
<dbReference type="InterPro" id="IPR014001">
    <property type="entry name" value="Helicase_ATP-bd"/>
</dbReference>
<evidence type="ECO:0000259" key="10">
    <source>
        <dbReference type="PROSITE" id="PS51192"/>
    </source>
</evidence>
<reference evidence="13" key="1">
    <citation type="submission" date="2023-07" db="EMBL/GenBank/DDBJ databases">
        <title>A draft genome of Kazachstania heterogenica Y-27499.</title>
        <authorList>
            <person name="Donic C."/>
            <person name="Kralova J.S."/>
            <person name="Fidel L."/>
            <person name="Ben-Dor S."/>
            <person name="Jung S."/>
        </authorList>
    </citation>
    <scope>NUCLEOTIDE SEQUENCE [LARGE SCALE GENOMIC DNA]</scope>
    <source>
        <strain evidence="13">Y27499</strain>
    </source>
</reference>
<dbReference type="PROSITE" id="PS51192">
    <property type="entry name" value="HELICASE_ATP_BIND_1"/>
    <property type="match status" value="1"/>
</dbReference>
<dbReference type="GO" id="GO:0016787">
    <property type="term" value="F:hydrolase activity"/>
    <property type="evidence" value="ECO:0007669"/>
    <property type="project" value="UniProtKB-KW"/>
</dbReference>
<evidence type="ECO:0000259" key="11">
    <source>
        <dbReference type="PROSITE" id="PS51194"/>
    </source>
</evidence>
<feature type="region of interest" description="Disordered" evidence="8">
    <location>
        <begin position="738"/>
        <end position="758"/>
    </location>
</feature>
<organism evidence="12 13">
    <name type="scientific">Arxiozyma heterogenica</name>
    <dbReference type="NCBI Taxonomy" id="278026"/>
    <lineage>
        <taxon>Eukaryota</taxon>
        <taxon>Fungi</taxon>
        <taxon>Dikarya</taxon>
        <taxon>Ascomycota</taxon>
        <taxon>Saccharomycotina</taxon>
        <taxon>Saccharomycetes</taxon>
        <taxon>Saccharomycetales</taxon>
        <taxon>Saccharomycetaceae</taxon>
        <taxon>Arxiozyma</taxon>
    </lineage>
</organism>
<dbReference type="PROSITE" id="PS00518">
    <property type="entry name" value="ZF_RING_1"/>
    <property type="match status" value="1"/>
</dbReference>
<dbReference type="Pfam" id="PF00271">
    <property type="entry name" value="Helicase_C"/>
    <property type="match status" value="1"/>
</dbReference>
<keyword evidence="3 7" id="KW-0863">Zinc-finger</keyword>
<evidence type="ECO:0000256" key="5">
    <source>
        <dbReference type="ARBA" id="ARBA00022833"/>
    </source>
</evidence>
<keyword evidence="13" id="KW-1185">Reference proteome</keyword>
<dbReference type="InterPro" id="IPR001650">
    <property type="entry name" value="Helicase_C-like"/>
</dbReference>
<dbReference type="Pfam" id="PF13923">
    <property type="entry name" value="zf-C3HC4_2"/>
    <property type="match status" value="1"/>
</dbReference>
<dbReference type="SUPFAM" id="SSF57850">
    <property type="entry name" value="RING/U-box"/>
    <property type="match status" value="1"/>
</dbReference>
<keyword evidence="2" id="KW-0547">Nucleotide-binding</keyword>
<dbReference type="InterPro" id="IPR000330">
    <property type="entry name" value="SNF2_N"/>
</dbReference>
<feature type="domain" description="Helicase ATP-binding" evidence="10">
    <location>
        <begin position="384"/>
        <end position="601"/>
    </location>
</feature>
<dbReference type="Gene3D" id="3.40.50.10810">
    <property type="entry name" value="Tandem AAA-ATPase domain"/>
    <property type="match status" value="1"/>
</dbReference>
<dbReference type="InterPro" id="IPR017907">
    <property type="entry name" value="Znf_RING_CS"/>
</dbReference>
<dbReference type="CDD" id="cd23135">
    <property type="entry name" value="RING-HC_IRC20-like"/>
    <property type="match status" value="1"/>
</dbReference>
<keyword evidence="1" id="KW-0479">Metal-binding</keyword>
<dbReference type="SMART" id="SM00184">
    <property type="entry name" value="RING"/>
    <property type="match status" value="1"/>
</dbReference>
<evidence type="ECO:0000256" key="1">
    <source>
        <dbReference type="ARBA" id="ARBA00022723"/>
    </source>
</evidence>
<dbReference type="Gene3D" id="3.40.50.300">
    <property type="entry name" value="P-loop containing nucleotide triphosphate hydrolases"/>
    <property type="match status" value="1"/>
</dbReference>
<evidence type="ECO:0000256" key="8">
    <source>
        <dbReference type="SAM" id="MobiDB-lite"/>
    </source>
</evidence>
<dbReference type="GO" id="GO:0006974">
    <property type="term" value="P:DNA damage response"/>
    <property type="evidence" value="ECO:0007669"/>
    <property type="project" value="TreeGrafter"/>
</dbReference>
<dbReference type="Proteomes" id="UP001306508">
    <property type="component" value="Unassembled WGS sequence"/>
</dbReference>
<keyword evidence="5" id="KW-0862">Zinc</keyword>
<dbReference type="InterPro" id="IPR052583">
    <property type="entry name" value="ATP-helicase/E3_Ub-Ligase"/>
</dbReference>
<feature type="domain" description="RING-type" evidence="9">
    <location>
        <begin position="1250"/>
        <end position="1288"/>
    </location>
</feature>
<dbReference type="PANTHER" id="PTHR45865:SF1">
    <property type="entry name" value="E3 UBIQUITIN-PROTEIN LIGASE SHPRH"/>
    <property type="match status" value="1"/>
</dbReference>
<evidence type="ECO:0000313" key="12">
    <source>
        <dbReference type="EMBL" id="KAK5779321.1"/>
    </source>
</evidence>
<dbReference type="Pfam" id="PF26021">
    <property type="entry name" value="Ferritin_C144_05"/>
    <property type="match status" value="1"/>
</dbReference>
<dbReference type="CDD" id="cd18793">
    <property type="entry name" value="SF2_C_SNF"/>
    <property type="match status" value="1"/>
</dbReference>
<dbReference type="InterPro" id="IPR027417">
    <property type="entry name" value="P-loop_NTPase"/>
</dbReference>
<dbReference type="GO" id="GO:0008270">
    <property type="term" value="F:zinc ion binding"/>
    <property type="evidence" value="ECO:0007669"/>
    <property type="project" value="UniProtKB-KW"/>
</dbReference>
<dbReference type="PROSITE" id="PS50089">
    <property type="entry name" value="ZF_RING_2"/>
    <property type="match status" value="1"/>
</dbReference>
<dbReference type="SMART" id="SM00490">
    <property type="entry name" value="HELICc"/>
    <property type="match status" value="1"/>
</dbReference>
<dbReference type="InterPro" id="IPR013083">
    <property type="entry name" value="Znf_RING/FYVE/PHD"/>
</dbReference>
<dbReference type="GO" id="GO:0005634">
    <property type="term" value="C:nucleus"/>
    <property type="evidence" value="ECO:0007669"/>
    <property type="project" value="TreeGrafter"/>
</dbReference>
<evidence type="ECO:0000313" key="13">
    <source>
        <dbReference type="Proteomes" id="UP001306508"/>
    </source>
</evidence>
<evidence type="ECO:0000256" key="4">
    <source>
        <dbReference type="ARBA" id="ARBA00022801"/>
    </source>
</evidence>
<dbReference type="Pfam" id="PF00176">
    <property type="entry name" value="SNF2-rel_dom"/>
    <property type="match status" value="1"/>
</dbReference>
<dbReference type="InterPro" id="IPR049730">
    <property type="entry name" value="SNF2/RAD54-like_C"/>
</dbReference>
<dbReference type="PROSITE" id="PS51194">
    <property type="entry name" value="HELICASE_CTER"/>
    <property type="match status" value="1"/>
</dbReference>
<sequence length="1589" mass="185824">MTHANILVEGIEFDRKNGILSLQDLLNFIDNHDQKTIIKNNENGKNYQPPRIKKPKIDSPKSINFIKITLSSQQNDSNNTVTETPSNQIIRIPIFITSFESEDILSIQFNKNWDSTKLFNINLIQNHKDTQLHKNIKTIILNKGRENLFHSLLDSSKIGRNQINPTDRRLLLTKLSKLKRLNKDWNLNNLNLLINKTDLTWFLELDLDLILKENSYNKFSYLTCQILDIVSSQYLDCNQSHDPDRISLQTNSNFIQKHFLKQTIRFTNNTLSKIKIDFYNNNGGDSNHTTATVRVPGLCVDLLPFQEESVQWMLNKETNYQFNSSLNTESKDPISLKEFLNEKISYGYIILNLNNRNKLYWNKFTNFILTYNHALSIYNDYIKDSSELDGAKGLLSDEMGLGKTIEIIALILLNQRKLTSSSSFLTQDNKTIYRSNSTLIICPDPLLYQWINEIEMHTDNGIIKCFNYKGYQDITQRFQTTNIEEIVNILLKYDLIITTYKVINLEIHYAKYNANLRSRRRRNNSNSIANNGPKYDYSSPLSLIQFWRIILDEVQMLKSDNTQIAKCTNLLHRIHTWGVSGTPIQYIRDFQTVLSYLQIYPFVSESSIILDIHNNFNTTLTRNGIKFDLNNLMNLFIKYNICIRHSKKDVINQIHLPKQTNFILPLDFNPIEWDNYLNLWNDFISVSGYGMHGQNETRLSNNQLNQWLVKLRYLCCHAIIPDNLSNILNLHNNKGNMRGRRGRKHSYDNQKTLTEKEGESNSIRKIDDVLVLMIEAATDTLDTLNKENIQLKIKSAQAAMELQNKPDAGIILLKQMVNKIKKDIKEKFMVTDDRCLKITCKTNTEKSKIRSYFDLLHQCYFFLGTGYYFLGSKKLEFVEEENEKIKILSKDSKEPLEFKKITDFYTEDELLMIKKMQVQETEYYQKAEQLRIQILSERANKVEEVISNVKHLFDSSKNKEAIKDSAKEQKKLITELQEIYFDKKNYSSNPSVSNCFDSLSFMINILNKQSVQFNALLKSLMEYLYNPVLKNYDENNEDKKAEEYNQSLEEQDMIFAILHSLEELLKNREIIVTSEEEIIKLNKKQFVKNDPTFSEFHSKLLKKLIIIDKGKSLKSIFNDLENVKIVRKSSDTFEKKYASDTYEDYLLQYGKEVSRMIKEIEDIKESIKTLNLIYNAKVEYYSQLQKISDSLISLIQLEPISRNNILKAIRDDNRFNDNTITITKVQSRIKYLKNLSKIKELIDRGESFNCAICLSMIHDGSIIKCGHFFCYDCIHNWLKNKKSCPICKIDTNQSELYNFKFKNKESVESTDDTQLVKILSIPNKNFEPGDQDHAGATNITSKKNDDILFCNKYERFKQFKEVCKIKIKEHFGAKIDFMIRLILYLKLKSEHEDGKSLQILIYSQNFEFLKVISKVLKINNISHLTCLTNVKTISNTIDKFKKDRTITCLLLNVKSLGAGLNLLNVEHIFLLDPIISHNEELQAMSRNYRIGQTKKTYVWNFMIRGTVEENIFRYKCILETQKNLSYLKQSHHEFNRELNAEPTFKVHKRNKHGNNKISNNNEDDEELEFGGDANDLVTDKHLWHCFFQT</sequence>
<evidence type="ECO:0000256" key="6">
    <source>
        <dbReference type="ARBA" id="ARBA00022840"/>
    </source>
</evidence>
<dbReference type="SUPFAM" id="SSF52540">
    <property type="entry name" value="P-loop containing nucleoside triphosphate hydrolases"/>
    <property type="match status" value="2"/>
</dbReference>
<feature type="domain" description="Helicase C-terminal" evidence="11">
    <location>
        <begin position="1379"/>
        <end position="1535"/>
    </location>
</feature>
<dbReference type="GO" id="GO:0061630">
    <property type="term" value="F:ubiquitin protein ligase activity"/>
    <property type="evidence" value="ECO:0007669"/>
    <property type="project" value="TreeGrafter"/>
</dbReference>
<evidence type="ECO:0008006" key="14">
    <source>
        <dbReference type="Google" id="ProtNLM"/>
    </source>
</evidence>
<evidence type="ECO:0000256" key="7">
    <source>
        <dbReference type="PROSITE-ProRule" id="PRU00175"/>
    </source>
</evidence>
<dbReference type="Gene3D" id="3.30.40.10">
    <property type="entry name" value="Zinc/RING finger domain, C3HC4 (zinc finger)"/>
    <property type="match status" value="1"/>
</dbReference>
<dbReference type="SMART" id="SM00487">
    <property type="entry name" value="DEXDc"/>
    <property type="match status" value="1"/>
</dbReference>
<dbReference type="PANTHER" id="PTHR45865">
    <property type="entry name" value="E3 UBIQUITIN-PROTEIN LIGASE SHPRH FAMILY MEMBER"/>
    <property type="match status" value="1"/>
</dbReference>
<comment type="caution">
    <text evidence="12">The sequence shown here is derived from an EMBL/GenBank/DDBJ whole genome shotgun (WGS) entry which is preliminary data.</text>
</comment>